<gene>
    <name evidence="2" type="ORF">MNBD_GAMMA20-242</name>
</gene>
<name>A0A3B1ASB8_9ZZZZ</name>
<dbReference type="InterPro" id="IPR025512">
    <property type="entry name" value="DUF4399"/>
</dbReference>
<evidence type="ECO:0000259" key="1">
    <source>
        <dbReference type="Pfam" id="PF14347"/>
    </source>
</evidence>
<evidence type="ECO:0000313" key="2">
    <source>
        <dbReference type="EMBL" id="VAX02268.1"/>
    </source>
</evidence>
<feature type="domain" description="DUF4399" evidence="1">
    <location>
        <begin position="52"/>
        <end position="141"/>
    </location>
</feature>
<dbReference type="AlphaFoldDB" id="A0A3B1ASB8"/>
<reference evidence="2" key="1">
    <citation type="submission" date="2018-06" db="EMBL/GenBank/DDBJ databases">
        <authorList>
            <person name="Zhirakovskaya E."/>
        </authorList>
    </citation>
    <scope>NUCLEOTIDE SEQUENCE</scope>
</reference>
<dbReference type="Pfam" id="PF14347">
    <property type="entry name" value="DUF4399"/>
    <property type="match status" value="1"/>
</dbReference>
<accession>A0A3B1ASB8</accession>
<protein>
    <submittedName>
        <fullName evidence="2">Uncharacterized DUF4399 domain-containing protein PA0315</fullName>
    </submittedName>
</protein>
<organism evidence="2">
    <name type="scientific">hydrothermal vent metagenome</name>
    <dbReference type="NCBI Taxonomy" id="652676"/>
    <lineage>
        <taxon>unclassified sequences</taxon>
        <taxon>metagenomes</taxon>
        <taxon>ecological metagenomes</taxon>
    </lineage>
</organism>
<dbReference type="EMBL" id="UOFU01000258">
    <property type="protein sequence ID" value="VAX02268.1"/>
    <property type="molecule type" value="Genomic_DNA"/>
</dbReference>
<proteinExistence type="predicted"/>
<sequence>MAYILKALLLLPFLLISSAQADEPQRASSPEGARLYIISPADGETVSKMVTVKFGLQGMGVSPAGLDKAATGHHHLIIDGEKLPDLNKPMGNEVIHFGGGQTEKTIELTEGKHTLQLILGDYRHIPHNPPVISEKITIFVK</sequence>